<reference evidence="6 7" key="1">
    <citation type="submission" date="2021-07" db="EMBL/GenBank/DDBJ databases">
        <title>The Aristolochia fimbriata genome: insights into angiosperm evolution, floral development and chemical biosynthesis.</title>
        <authorList>
            <person name="Jiao Y."/>
        </authorList>
    </citation>
    <scope>NUCLEOTIDE SEQUENCE [LARGE SCALE GENOMIC DNA]</scope>
    <source>
        <strain evidence="6">IBCAS-2021</strain>
        <tissue evidence="6">Leaf</tissue>
    </source>
</reference>
<protein>
    <recommendedName>
        <fullName evidence="5">GPI-anchored protein LLG1-like domain-containing protein</fullName>
    </recommendedName>
</protein>
<dbReference type="Pfam" id="PF12854">
    <property type="entry name" value="PPR_1"/>
    <property type="match status" value="1"/>
</dbReference>
<proteinExistence type="inferred from homology"/>
<evidence type="ECO:0000313" key="7">
    <source>
        <dbReference type="Proteomes" id="UP000825729"/>
    </source>
</evidence>
<dbReference type="Gene3D" id="1.25.40.10">
    <property type="entry name" value="Tetratricopeptide repeat domain"/>
    <property type="match status" value="3"/>
</dbReference>
<feature type="repeat" description="PPR" evidence="3">
    <location>
        <begin position="303"/>
        <end position="337"/>
    </location>
</feature>
<dbReference type="PANTHER" id="PTHR47926">
    <property type="entry name" value="PENTATRICOPEPTIDE REPEAT-CONTAINING PROTEIN"/>
    <property type="match status" value="1"/>
</dbReference>
<evidence type="ECO:0000256" key="2">
    <source>
        <dbReference type="ARBA" id="ARBA00022737"/>
    </source>
</evidence>
<sequence length="717" mass="79447">MAPQRCILALGFLLLVGVASSSFISDAALQSHGSTGRNLLQAKKSCPINLEFRNYTIITSQCKGPQYPPKLCCQALKDFACPIADAINDMSTDCASTMFSYINLYGKYPPGLFASECREGKEGLECPAQAPGGASAETADGSGVDVLVSRRSIANRKTRNRYFLTCLLGNYHSYLHHMSVTPFPLCSSNSPSSIRTPARRAPSQSPPPTIFLLQICQNLRELKQVHARLVVTGLLRFRSTALKLLESCVSISEIEYAWSVFERIPSPDTFGFNTLIRGLTLANSSYISILLYKEMVLIGCIPDNHTYTFVLKACSSIRALDEGQQVHTRIIKAGVSPNTHVHSSLIHMYANCNRVDCAERVFDEFPQEETVIMNSMISGYFNCGRPEDAREVFYQTSERDVATWSAMVSGYVKNEMYMEALQVFRALTVSEVKVNESVVVSALSACGRLGALDQGRWIHAYVEKIVKEEMSVVLGTAIVDMYAKCGSIETSYEIFCKMRMKDEVTWCAMILGFAVHGRADRSFELFNEMTAAGVRPNGAVFVAVLTACLHAGDVERGLCYFDRMKRVYGINPSMEHFGCMVGVLGRAGLLAEAEEFISAMPERPNAVIWATFLSGCRIHKDVRRGKRAFRHLLELEPMSGDRFKLMGLVFATTGNHDEAVKVWRLIKEGDMETTCGSSLIEVDGVVREFVAGDVGHEKAREVYAVIEGFRQIMDSRS</sequence>
<dbReference type="FunFam" id="1.25.40.10:FF:000690">
    <property type="entry name" value="Pentatricopeptide repeat-containing protein"/>
    <property type="match status" value="1"/>
</dbReference>
<name>A0AAV7EMC0_ARIFI</name>
<evidence type="ECO:0000259" key="5">
    <source>
        <dbReference type="Pfam" id="PF26578"/>
    </source>
</evidence>
<feature type="signal peptide" evidence="4">
    <location>
        <begin position="1"/>
        <end position="21"/>
    </location>
</feature>
<dbReference type="PROSITE" id="PS51375">
    <property type="entry name" value="PPR"/>
    <property type="match status" value="4"/>
</dbReference>
<dbReference type="GO" id="GO:0003729">
    <property type="term" value="F:mRNA binding"/>
    <property type="evidence" value="ECO:0007669"/>
    <property type="project" value="UniProtKB-ARBA"/>
</dbReference>
<dbReference type="AlphaFoldDB" id="A0AAV7EMC0"/>
<accession>A0AAV7EMC0</accession>
<dbReference type="EMBL" id="JAINDJ010000004">
    <property type="protein sequence ID" value="KAG9448847.1"/>
    <property type="molecule type" value="Genomic_DNA"/>
</dbReference>
<comment type="caution">
    <text evidence="6">The sequence shown here is derived from an EMBL/GenBank/DDBJ whole genome shotgun (WGS) entry which is preliminary data.</text>
</comment>
<dbReference type="Proteomes" id="UP000825729">
    <property type="component" value="Unassembled WGS sequence"/>
</dbReference>
<keyword evidence="2" id="KW-0677">Repeat</keyword>
<dbReference type="Pfam" id="PF26578">
    <property type="entry name" value="LLG1"/>
    <property type="match status" value="1"/>
</dbReference>
<feature type="chain" id="PRO_5044000789" description="GPI-anchored protein LLG1-like domain-containing protein" evidence="4">
    <location>
        <begin position="22"/>
        <end position="717"/>
    </location>
</feature>
<dbReference type="FunFam" id="1.25.40.10:FF:000470">
    <property type="entry name" value="Pentatricopeptide repeat-containing protein At5g66520"/>
    <property type="match status" value="1"/>
</dbReference>
<dbReference type="InterPro" id="IPR046960">
    <property type="entry name" value="PPR_At4g14850-like_plant"/>
</dbReference>
<organism evidence="6 7">
    <name type="scientific">Aristolochia fimbriata</name>
    <name type="common">White veined hardy Dutchman's pipe vine</name>
    <dbReference type="NCBI Taxonomy" id="158543"/>
    <lineage>
        <taxon>Eukaryota</taxon>
        <taxon>Viridiplantae</taxon>
        <taxon>Streptophyta</taxon>
        <taxon>Embryophyta</taxon>
        <taxon>Tracheophyta</taxon>
        <taxon>Spermatophyta</taxon>
        <taxon>Magnoliopsida</taxon>
        <taxon>Magnoliidae</taxon>
        <taxon>Piperales</taxon>
        <taxon>Aristolochiaceae</taxon>
        <taxon>Aristolochia</taxon>
    </lineage>
</organism>
<keyword evidence="4" id="KW-0732">Signal</keyword>
<dbReference type="PANTHER" id="PTHR47926:SF529">
    <property type="entry name" value="TETRATRICOPEPTIDE-LIKE HELICAL DOMAIN SUPERFAMILY"/>
    <property type="match status" value="1"/>
</dbReference>
<dbReference type="Pfam" id="PF13812">
    <property type="entry name" value="PPR_3"/>
    <property type="match status" value="1"/>
</dbReference>
<dbReference type="NCBIfam" id="TIGR00756">
    <property type="entry name" value="PPR"/>
    <property type="match status" value="3"/>
</dbReference>
<dbReference type="InterPro" id="IPR002885">
    <property type="entry name" value="PPR_rpt"/>
</dbReference>
<gene>
    <name evidence="6" type="ORF">H6P81_008812</name>
</gene>
<evidence type="ECO:0000256" key="3">
    <source>
        <dbReference type="PROSITE-ProRule" id="PRU00708"/>
    </source>
</evidence>
<comment type="similarity">
    <text evidence="1">Belongs to the PPR family. PCMP-H subfamily.</text>
</comment>
<dbReference type="GO" id="GO:0009451">
    <property type="term" value="P:RNA modification"/>
    <property type="evidence" value="ECO:0007669"/>
    <property type="project" value="InterPro"/>
</dbReference>
<dbReference type="InterPro" id="IPR058888">
    <property type="entry name" value="LLG1-like"/>
</dbReference>
<evidence type="ECO:0000256" key="4">
    <source>
        <dbReference type="SAM" id="SignalP"/>
    </source>
</evidence>
<evidence type="ECO:0000256" key="1">
    <source>
        <dbReference type="ARBA" id="ARBA00006643"/>
    </source>
</evidence>
<feature type="domain" description="GPI-anchored protein LLG1-like" evidence="5">
    <location>
        <begin position="49"/>
        <end position="124"/>
    </location>
</feature>
<feature type="repeat" description="PPR" evidence="3">
    <location>
        <begin position="502"/>
        <end position="536"/>
    </location>
</feature>
<dbReference type="InterPro" id="IPR011990">
    <property type="entry name" value="TPR-like_helical_dom_sf"/>
</dbReference>
<keyword evidence="7" id="KW-1185">Reference proteome</keyword>
<dbReference type="FunFam" id="1.25.40.10:FF:000333">
    <property type="entry name" value="Pentatricopeptide repeat-containing protein"/>
    <property type="match status" value="1"/>
</dbReference>
<evidence type="ECO:0000313" key="6">
    <source>
        <dbReference type="EMBL" id="KAG9448847.1"/>
    </source>
</evidence>
<feature type="repeat" description="PPR" evidence="3">
    <location>
        <begin position="400"/>
        <end position="434"/>
    </location>
</feature>
<feature type="repeat" description="PPR" evidence="3">
    <location>
        <begin position="369"/>
        <end position="399"/>
    </location>
</feature>
<dbReference type="Pfam" id="PF01535">
    <property type="entry name" value="PPR"/>
    <property type="match status" value="3"/>
</dbReference>